<name>A0A4U8Q9I5_9FIRM</name>
<gene>
    <name evidence="2" type="primary">yxlG</name>
    <name evidence="2" type="ORF">DSM106044_01568</name>
</gene>
<dbReference type="RefSeq" id="WP_027295911.1">
    <property type="nucleotide sequence ID" value="NZ_CABMJZ010000018.1"/>
</dbReference>
<feature type="transmembrane region" description="Helical" evidence="1">
    <location>
        <begin position="222"/>
        <end position="249"/>
    </location>
</feature>
<evidence type="ECO:0000313" key="3">
    <source>
        <dbReference type="Proteomes" id="UP000306509"/>
    </source>
</evidence>
<feature type="transmembrane region" description="Helical" evidence="1">
    <location>
        <begin position="183"/>
        <end position="202"/>
    </location>
</feature>
<dbReference type="GO" id="GO:0005886">
    <property type="term" value="C:plasma membrane"/>
    <property type="evidence" value="ECO:0007669"/>
    <property type="project" value="UniProtKB-SubCell"/>
</dbReference>
<keyword evidence="1" id="KW-0472">Membrane</keyword>
<keyword evidence="1 2" id="KW-0812">Transmembrane</keyword>
<comment type="caution">
    <text evidence="2">The sequence shown here is derived from an EMBL/GenBank/DDBJ whole genome shotgun (WGS) entry which is preliminary data.</text>
</comment>
<dbReference type="EMBL" id="QGQD01000036">
    <property type="protein sequence ID" value="TLD01587.1"/>
    <property type="molecule type" value="Genomic_DNA"/>
</dbReference>
<protein>
    <submittedName>
        <fullName evidence="2">Putative transmembrane protein YxlG</fullName>
    </submittedName>
</protein>
<accession>A0A4U8Q9I5</accession>
<proteinExistence type="predicted"/>
<dbReference type="OrthoDB" id="4187110at2"/>
<feature type="transmembrane region" description="Helical" evidence="1">
    <location>
        <begin position="113"/>
        <end position="138"/>
    </location>
</feature>
<organism evidence="2 3">
    <name type="scientific">Robinsoniella peoriensis</name>
    <dbReference type="NCBI Taxonomy" id="180332"/>
    <lineage>
        <taxon>Bacteria</taxon>
        <taxon>Bacillati</taxon>
        <taxon>Bacillota</taxon>
        <taxon>Clostridia</taxon>
        <taxon>Lachnospirales</taxon>
        <taxon>Lachnospiraceae</taxon>
        <taxon>Robinsoniella</taxon>
    </lineage>
</organism>
<evidence type="ECO:0000256" key="1">
    <source>
        <dbReference type="SAM" id="Phobius"/>
    </source>
</evidence>
<feature type="transmembrane region" description="Helical" evidence="1">
    <location>
        <begin position="75"/>
        <end position="92"/>
    </location>
</feature>
<reference evidence="2 3" key="1">
    <citation type="journal article" date="2019" name="Anaerobe">
        <title>Detection of Robinsoniella peoriensis in multiple bone samples of a trauma patient.</title>
        <authorList>
            <person name="Schrottner P."/>
            <person name="Hartwich K."/>
            <person name="Bunk B."/>
            <person name="Schober I."/>
            <person name="Helbig S."/>
            <person name="Rudolph W.W."/>
            <person name="Gunzer F."/>
        </authorList>
    </citation>
    <scope>NUCLEOTIDE SEQUENCE [LARGE SCALE GENOMIC DNA]</scope>
    <source>
        <strain evidence="2 3">DSM 106044</strain>
    </source>
</reference>
<evidence type="ECO:0000313" key="2">
    <source>
        <dbReference type="EMBL" id="TLD01587.1"/>
    </source>
</evidence>
<feature type="transmembrane region" description="Helical" evidence="1">
    <location>
        <begin position="150"/>
        <end position="171"/>
    </location>
</feature>
<dbReference type="AlphaFoldDB" id="A0A4U8Q9I5"/>
<feature type="transmembrane region" description="Helical" evidence="1">
    <location>
        <begin position="21"/>
        <end position="39"/>
    </location>
</feature>
<dbReference type="PANTHER" id="PTHR37305">
    <property type="entry name" value="INTEGRAL MEMBRANE PROTEIN-RELATED"/>
    <property type="match status" value="1"/>
</dbReference>
<dbReference type="Proteomes" id="UP000306509">
    <property type="component" value="Unassembled WGS sequence"/>
</dbReference>
<sequence length="254" mass="28464">MKGYIAFLKKEWLEQLRTYRLFILIIVFFIFGMMNPLTAKLTPLLLENFAVEGMKITMPDPTAMDSYMQFFKNNTSMGLIALILVFSGILSSELSKGTLINILTKGLSRNAVIMAKFTSAAFIWTICLALCFVTTYGYTEYLFQQNDIYHLWFAVLCLWLFGIFLLTLLLLISTVGKNSYTSLMGVGAVVVILFMLNMLPVLQKYNPILLISNNVGMLVSEYQIADAMAAVGVTAGLSIVFLGGAVMIFRKKRI</sequence>
<dbReference type="Pfam" id="PF12679">
    <property type="entry name" value="ABC2_membrane_2"/>
    <property type="match status" value="1"/>
</dbReference>
<dbReference type="PANTHER" id="PTHR37305:SF1">
    <property type="entry name" value="MEMBRANE PROTEIN"/>
    <property type="match status" value="1"/>
</dbReference>
<keyword evidence="1" id="KW-1133">Transmembrane helix</keyword>
<dbReference type="GO" id="GO:0140359">
    <property type="term" value="F:ABC-type transporter activity"/>
    <property type="evidence" value="ECO:0007669"/>
    <property type="project" value="InterPro"/>
</dbReference>
<dbReference type="STRING" id="180332.GCA_000797495_04719"/>
<keyword evidence="3" id="KW-1185">Reference proteome</keyword>